<accession>A0A8J3DH83</accession>
<keyword evidence="1" id="KW-0732">Signal</keyword>
<feature type="signal peptide" evidence="1">
    <location>
        <begin position="1"/>
        <end position="18"/>
    </location>
</feature>
<keyword evidence="3" id="KW-1185">Reference proteome</keyword>
<name>A0A8J3DH83_9BACT</name>
<reference evidence="2" key="2">
    <citation type="submission" date="2020-09" db="EMBL/GenBank/DDBJ databases">
        <authorList>
            <person name="Sun Q."/>
            <person name="Kim S."/>
        </authorList>
    </citation>
    <scope>NUCLEOTIDE SEQUENCE</scope>
    <source>
        <strain evidence="2">KCTC 12870</strain>
    </source>
</reference>
<comment type="caution">
    <text evidence="2">The sequence shown here is derived from an EMBL/GenBank/DDBJ whole genome shotgun (WGS) entry which is preliminary data.</text>
</comment>
<reference evidence="2" key="1">
    <citation type="journal article" date="2014" name="Int. J. Syst. Evol. Microbiol.">
        <title>Complete genome sequence of Corynebacterium casei LMG S-19264T (=DSM 44701T), isolated from a smear-ripened cheese.</title>
        <authorList>
            <consortium name="US DOE Joint Genome Institute (JGI-PGF)"/>
            <person name="Walter F."/>
            <person name="Albersmeier A."/>
            <person name="Kalinowski J."/>
            <person name="Ruckert C."/>
        </authorList>
    </citation>
    <scope>NUCLEOTIDE SEQUENCE</scope>
    <source>
        <strain evidence="2">KCTC 12870</strain>
    </source>
</reference>
<sequence length="195" mass="21481">MKLLALFFIFLGLTLSHADIPLRECTLQAPASAVKLSSAQLKPYFKGSEVVLQAQGFLFPRGTDKSIDAAPTDKNDTAFRAAINYHRSLRTQGVDEIVTYWHPALQDSKRQQLSQPAVMASTKEIFSNLEHVELLGMLVLNGREVVFIRYNGNTYAYVTVSMEGVYYLVSDPGLEPQTAIATAAFDSGKATMASR</sequence>
<protein>
    <submittedName>
        <fullName evidence="2">Uncharacterized protein</fullName>
    </submittedName>
</protein>
<dbReference type="RefSeq" id="WP_189511474.1">
    <property type="nucleotide sequence ID" value="NZ_BMXG01000002.1"/>
</dbReference>
<dbReference type="AlphaFoldDB" id="A0A8J3DH83"/>
<evidence type="ECO:0000313" key="3">
    <source>
        <dbReference type="Proteomes" id="UP000642829"/>
    </source>
</evidence>
<evidence type="ECO:0000313" key="2">
    <source>
        <dbReference type="EMBL" id="GHB92613.1"/>
    </source>
</evidence>
<dbReference type="Proteomes" id="UP000642829">
    <property type="component" value="Unassembled WGS sequence"/>
</dbReference>
<proteinExistence type="predicted"/>
<dbReference type="EMBL" id="BMXG01000002">
    <property type="protein sequence ID" value="GHB92613.1"/>
    <property type="molecule type" value="Genomic_DNA"/>
</dbReference>
<gene>
    <name evidence="2" type="ORF">GCM10007047_04740</name>
</gene>
<evidence type="ECO:0000256" key="1">
    <source>
        <dbReference type="SAM" id="SignalP"/>
    </source>
</evidence>
<feature type="chain" id="PRO_5035225989" evidence="1">
    <location>
        <begin position="19"/>
        <end position="195"/>
    </location>
</feature>
<organism evidence="2 3">
    <name type="scientific">Cerasicoccus arenae</name>
    <dbReference type="NCBI Taxonomy" id="424488"/>
    <lineage>
        <taxon>Bacteria</taxon>
        <taxon>Pseudomonadati</taxon>
        <taxon>Verrucomicrobiota</taxon>
        <taxon>Opitutia</taxon>
        <taxon>Puniceicoccales</taxon>
        <taxon>Cerasicoccaceae</taxon>
        <taxon>Cerasicoccus</taxon>
    </lineage>
</organism>